<proteinExistence type="predicted"/>
<dbReference type="AlphaFoldDB" id="A0A7I8KEZ0"/>
<dbReference type="OrthoDB" id="67296at2759"/>
<dbReference type="EMBL" id="LR746268">
    <property type="protein sequence ID" value="CAA7396357.1"/>
    <property type="molecule type" value="Genomic_DNA"/>
</dbReference>
<dbReference type="Gene3D" id="3.40.50.300">
    <property type="entry name" value="P-loop containing nucleotide triphosphate hydrolases"/>
    <property type="match status" value="1"/>
</dbReference>
<organism evidence="1 2">
    <name type="scientific">Spirodela intermedia</name>
    <name type="common">Intermediate duckweed</name>
    <dbReference type="NCBI Taxonomy" id="51605"/>
    <lineage>
        <taxon>Eukaryota</taxon>
        <taxon>Viridiplantae</taxon>
        <taxon>Streptophyta</taxon>
        <taxon>Embryophyta</taxon>
        <taxon>Tracheophyta</taxon>
        <taxon>Spermatophyta</taxon>
        <taxon>Magnoliopsida</taxon>
        <taxon>Liliopsida</taxon>
        <taxon>Araceae</taxon>
        <taxon>Lemnoideae</taxon>
        <taxon>Spirodela</taxon>
    </lineage>
</organism>
<gene>
    <name evidence="1" type="ORF">SI8410_05007020</name>
</gene>
<sequence length="228" mass="25517">MVGRFFSGRHPGDGETMMLLSGPPGSGKTSLLFQFAFNCALGNRGDVVFICNRRRMEAKPPCLSQGIDPTSDVFQRIRMKYIEDDEGIKQYFAAFHLLHTFPAAVIVDDFGGFFDERSCQDRYGNQRGRDIAMVRTLSLGWDAVSHANKSSAEPCKILLADTHQGDNPRLLFIYKRWIPCIFTIKADGSGSFTLRKSSVSVKPSSEKGRAAEYSIALQYLVLQRMIDD</sequence>
<protein>
    <submittedName>
        <fullName evidence="1">Uncharacterized protein</fullName>
    </submittedName>
</protein>
<dbReference type="SUPFAM" id="SSF52540">
    <property type="entry name" value="P-loop containing nucleoside triphosphate hydrolases"/>
    <property type="match status" value="1"/>
</dbReference>
<accession>A0A7I8KEZ0</accession>
<name>A0A7I8KEZ0_SPIIN</name>
<dbReference type="InterPro" id="IPR027417">
    <property type="entry name" value="P-loop_NTPase"/>
</dbReference>
<reference evidence="1" key="1">
    <citation type="submission" date="2020-02" db="EMBL/GenBank/DDBJ databases">
        <authorList>
            <person name="Scholz U."/>
            <person name="Mascher M."/>
            <person name="Fiebig A."/>
        </authorList>
    </citation>
    <scope>NUCLEOTIDE SEQUENCE</scope>
</reference>
<evidence type="ECO:0000313" key="2">
    <source>
        <dbReference type="Proteomes" id="UP000663760"/>
    </source>
</evidence>
<dbReference type="Proteomes" id="UP000663760">
    <property type="component" value="Chromosome 5"/>
</dbReference>
<dbReference type="GO" id="GO:0097196">
    <property type="term" value="C:Shu complex"/>
    <property type="evidence" value="ECO:0007669"/>
    <property type="project" value="TreeGrafter"/>
</dbReference>
<keyword evidence="2" id="KW-1185">Reference proteome</keyword>
<dbReference type="PANTHER" id="PTHR28653:SF1">
    <property type="entry name" value="ATPASE SWSAP1"/>
    <property type="match status" value="1"/>
</dbReference>
<dbReference type="GO" id="GO:0000724">
    <property type="term" value="P:double-strand break repair via homologous recombination"/>
    <property type="evidence" value="ECO:0007669"/>
    <property type="project" value="TreeGrafter"/>
</dbReference>
<evidence type="ECO:0000313" key="1">
    <source>
        <dbReference type="EMBL" id="CAA7396357.1"/>
    </source>
</evidence>
<dbReference type="PANTHER" id="PTHR28653">
    <property type="match status" value="1"/>
</dbReference>
<dbReference type="GO" id="GO:0003697">
    <property type="term" value="F:single-stranded DNA binding"/>
    <property type="evidence" value="ECO:0007669"/>
    <property type="project" value="TreeGrafter"/>
</dbReference>